<comment type="caution">
    <text evidence="2">The sequence shown here is derived from an EMBL/GenBank/DDBJ whole genome shotgun (WGS) entry which is preliminary data.</text>
</comment>
<keyword evidence="1" id="KW-0812">Transmembrane</keyword>
<feature type="transmembrane region" description="Helical" evidence="1">
    <location>
        <begin position="238"/>
        <end position="264"/>
    </location>
</feature>
<organism evidence="2 3">
    <name type="scientific">Reticulomyxa filosa</name>
    <dbReference type="NCBI Taxonomy" id="46433"/>
    <lineage>
        <taxon>Eukaryota</taxon>
        <taxon>Sar</taxon>
        <taxon>Rhizaria</taxon>
        <taxon>Retaria</taxon>
        <taxon>Foraminifera</taxon>
        <taxon>Monothalamids</taxon>
        <taxon>Reticulomyxidae</taxon>
        <taxon>Reticulomyxa</taxon>
    </lineage>
</organism>
<reference evidence="2 3" key="1">
    <citation type="journal article" date="2013" name="Curr. Biol.">
        <title>The Genome of the Foraminiferan Reticulomyxa filosa.</title>
        <authorList>
            <person name="Glockner G."/>
            <person name="Hulsmann N."/>
            <person name="Schleicher M."/>
            <person name="Noegel A.A."/>
            <person name="Eichinger L."/>
            <person name="Gallinger C."/>
            <person name="Pawlowski J."/>
            <person name="Sierra R."/>
            <person name="Euteneuer U."/>
            <person name="Pillet L."/>
            <person name="Moustafa A."/>
            <person name="Platzer M."/>
            <person name="Groth M."/>
            <person name="Szafranski K."/>
            <person name="Schliwa M."/>
        </authorList>
    </citation>
    <scope>NUCLEOTIDE SEQUENCE [LARGE SCALE GENOMIC DNA]</scope>
</reference>
<keyword evidence="3" id="KW-1185">Reference proteome</keyword>
<protein>
    <submittedName>
        <fullName evidence="2">Uncharacterized protein</fullName>
    </submittedName>
</protein>
<gene>
    <name evidence="2" type="ORF">RFI_33186</name>
</gene>
<dbReference type="Proteomes" id="UP000023152">
    <property type="component" value="Unassembled WGS sequence"/>
</dbReference>
<sequence>MLDFVNAFKHENEGTVVEAKNLQGLEVQLTYHLDGSNYNYKTVIFEEDMTDHSQYFENKYSYNTGVLVPCTKFKCKLTCYYVIRWFVTNSWKLKNQLCQFVCFYCFEYCKKKKNKGMRQYWNKKIKIYKLEKYHFFTCKTLFFILFFIRQFLKKKKRTCESTFFLCAKKKGRSSHTGGNQDNVRTDDDESEWEASLKDKRTRYISRKRRLQITMNGIQIKQAIASCLLWKFFFHVNTIMFVCINSHFLTVVLLKKWSFFIISLLKLYFQI</sequence>
<feature type="transmembrane region" description="Helical" evidence="1">
    <location>
        <begin position="133"/>
        <end position="152"/>
    </location>
</feature>
<keyword evidence="1" id="KW-0472">Membrane</keyword>
<evidence type="ECO:0000313" key="2">
    <source>
        <dbReference type="EMBL" id="ETO04211.1"/>
    </source>
</evidence>
<dbReference type="EMBL" id="ASPP01029685">
    <property type="protein sequence ID" value="ETO04211.1"/>
    <property type="molecule type" value="Genomic_DNA"/>
</dbReference>
<dbReference type="AlphaFoldDB" id="X6LS38"/>
<proteinExistence type="predicted"/>
<name>X6LS38_RETFI</name>
<evidence type="ECO:0000256" key="1">
    <source>
        <dbReference type="SAM" id="Phobius"/>
    </source>
</evidence>
<accession>X6LS38</accession>
<evidence type="ECO:0000313" key="3">
    <source>
        <dbReference type="Proteomes" id="UP000023152"/>
    </source>
</evidence>
<keyword evidence="1" id="KW-1133">Transmembrane helix</keyword>